<dbReference type="GO" id="GO:0007165">
    <property type="term" value="P:signal transduction"/>
    <property type="evidence" value="ECO:0007669"/>
    <property type="project" value="InterPro"/>
</dbReference>
<organism evidence="2 3">
    <name type="scientific">Camelus dromedarius</name>
    <name type="common">Dromedary</name>
    <name type="synonym">Arabian camel</name>
    <dbReference type="NCBI Taxonomy" id="9838"/>
    <lineage>
        <taxon>Eukaryota</taxon>
        <taxon>Metazoa</taxon>
        <taxon>Chordata</taxon>
        <taxon>Craniata</taxon>
        <taxon>Vertebrata</taxon>
        <taxon>Euteleostomi</taxon>
        <taxon>Mammalia</taxon>
        <taxon>Eutheria</taxon>
        <taxon>Laurasiatheria</taxon>
        <taxon>Artiodactyla</taxon>
        <taxon>Tylopoda</taxon>
        <taxon>Camelidae</taxon>
        <taxon>Camelus</taxon>
    </lineage>
</organism>
<feature type="domain" description="Rho-GAP" evidence="1">
    <location>
        <begin position="72"/>
        <end position="251"/>
    </location>
</feature>
<dbReference type="InterPro" id="IPR000198">
    <property type="entry name" value="RhoGAP_dom"/>
</dbReference>
<proteinExistence type="predicted"/>
<dbReference type="Pfam" id="PF00620">
    <property type="entry name" value="RhoGAP"/>
    <property type="match status" value="1"/>
</dbReference>
<dbReference type="PROSITE" id="PS50238">
    <property type="entry name" value="RHOGAP"/>
    <property type="match status" value="1"/>
</dbReference>
<dbReference type="SMART" id="SM00324">
    <property type="entry name" value="RhoGAP"/>
    <property type="match status" value="1"/>
</dbReference>
<gene>
    <name evidence="2" type="ORF">Cadr_000028401</name>
</gene>
<dbReference type="PANTHER" id="PTHR23179">
    <property type="entry name" value="T-CELL ACTIVATION RHO GTPASE ACTIVATING PROTEIN-RELATED"/>
    <property type="match status" value="1"/>
</dbReference>
<evidence type="ECO:0000313" key="3">
    <source>
        <dbReference type="Proteomes" id="UP000299084"/>
    </source>
</evidence>
<dbReference type="EMBL" id="JWIN03000024">
    <property type="protein sequence ID" value="KAB1258352.1"/>
    <property type="molecule type" value="Genomic_DNA"/>
</dbReference>
<evidence type="ECO:0000313" key="2">
    <source>
        <dbReference type="EMBL" id="KAB1258352.1"/>
    </source>
</evidence>
<dbReference type="PANTHER" id="PTHR23179:SF37">
    <property type="entry name" value="1700006A11RIK PROTEIN"/>
    <property type="match status" value="1"/>
</dbReference>
<dbReference type="Pfam" id="PF22286">
    <property type="entry name" value="RHG20_PH"/>
    <property type="match status" value="1"/>
</dbReference>
<dbReference type="InterPro" id="IPR047887">
    <property type="entry name" value="ARHGAP20_PH"/>
</dbReference>
<dbReference type="InterPro" id="IPR008936">
    <property type="entry name" value="Rho_GTPase_activation_prot"/>
</dbReference>
<dbReference type="GO" id="GO:0005096">
    <property type="term" value="F:GTPase activator activity"/>
    <property type="evidence" value="ECO:0007669"/>
    <property type="project" value="TreeGrafter"/>
</dbReference>
<dbReference type="Proteomes" id="UP000299084">
    <property type="component" value="Unassembled WGS sequence"/>
</dbReference>
<sequence>MELRRDLLKYRWNFKIKYEIPLNNVWTGDCTNKAGEAINAPKSFVLGWPTVNFVATFKYIDLAKQKEQPKTIPLKIFTEDINNCASEMLSIINQKGPLTKRIFLKNASKTSCRALKQRLDSGDTVNMEDESILVLASVLKNIEGGIFTTSLHEKWLSILDDGNEEEKITATRRLLDQLPKANVDLLKHLFGVLHNIEHHSAFNHMTSYNLAQCITPSLLGPPNTTSSQLQEDLTKMVSLVQFLLENCLQLWGEDIPSLCGGPAIIPDEGDITSTREEAAGCGKHVTGFGEKGSKAARAHGRLSVLFWSPNHIPRAVISTCSRSGPLSNHHQTKR</sequence>
<dbReference type="AlphaFoldDB" id="A0A5N4CHL9"/>
<reference evidence="2 3" key="1">
    <citation type="journal article" date="2019" name="Mol. Ecol. Resour.">
        <title>Improving Illumina assemblies with Hi-C and long reads: an example with the North African dromedary.</title>
        <authorList>
            <person name="Elbers J.P."/>
            <person name="Rogers M.F."/>
            <person name="Perelman P.L."/>
            <person name="Proskuryakova A.A."/>
            <person name="Serdyukova N.A."/>
            <person name="Johnson W.E."/>
            <person name="Horin P."/>
            <person name="Corander J."/>
            <person name="Murphy D."/>
            <person name="Burger P.A."/>
        </authorList>
    </citation>
    <scope>NUCLEOTIDE SEQUENCE [LARGE SCALE GENOMIC DNA]</scope>
    <source>
        <strain evidence="2">Drom800</strain>
        <tissue evidence="2">Blood</tissue>
    </source>
</reference>
<comment type="caution">
    <text evidence="2">The sequence shown here is derived from an EMBL/GenBank/DDBJ whole genome shotgun (WGS) entry which is preliminary data.</text>
</comment>
<keyword evidence="3" id="KW-1185">Reference proteome</keyword>
<accession>A0A5N4CHL9</accession>
<dbReference type="SUPFAM" id="SSF48350">
    <property type="entry name" value="GTPase activation domain, GAP"/>
    <property type="match status" value="1"/>
</dbReference>
<protein>
    <submittedName>
        <fullName evidence="2">Rho GTPase-activating protein 20</fullName>
    </submittedName>
</protein>
<dbReference type="Gene3D" id="1.10.555.10">
    <property type="entry name" value="Rho GTPase activation protein"/>
    <property type="match status" value="1"/>
</dbReference>
<evidence type="ECO:0000259" key="1">
    <source>
        <dbReference type="PROSITE" id="PS50238"/>
    </source>
</evidence>
<name>A0A5N4CHL9_CAMDR</name>